<evidence type="ECO:0000256" key="6">
    <source>
        <dbReference type="ARBA" id="ARBA00022692"/>
    </source>
</evidence>
<dbReference type="OrthoDB" id="9801651at2"/>
<accession>A0A2T6ASR4</accession>
<evidence type="ECO:0000256" key="3">
    <source>
        <dbReference type="ARBA" id="ARBA00012438"/>
    </source>
</evidence>
<comment type="subcellular location">
    <subcellularLocation>
        <location evidence="2">Membrane</location>
    </subcellularLocation>
</comment>
<dbReference type="SUPFAM" id="SSF47384">
    <property type="entry name" value="Homodimeric domain of signal transducing histidine kinase"/>
    <property type="match status" value="1"/>
</dbReference>
<keyword evidence="4 13" id="KW-0597">Phosphoprotein</keyword>
<evidence type="ECO:0000256" key="12">
    <source>
        <dbReference type="ARBA" id="ARBA00023136"/>
    </source>
</evidence>
<dbReference type="SUPFAM" id="SSF55874">
    <property type="entry name" value="ATPase domain of HSP90 chaperone/DNA topoisomerase II/histidine kinase"/>
    <property type="match status" value="1"/>
</dbReference>
<dbReference type="InterPro" id="IPR003594">
    <property type="entry name" value="HATPase_dom"/>
</dbReference>
<organism evidence="17 18">
    <name type="scientific">Gemmobacter caeni</name>
    <dbReference type="NCBI Taxonomy" id="589035"/>
    <lineage>
        <taxon>Bacteria</taxon>
        <taxon>Pseudomonadati</taxon>
        <taxon>Pseudomonadota</taxon>
        <taxon>Alphaproteobacteria</taxon>
        <taxon>Rhodobacterales</taxon>
        <taxon>Paracoccaceae</taxon>
        <taxon>Gemmobacter</taxon>
    </lineage>
</organism>
<evidence type="ECO:0000256" key="8">
    <source>
        <dbReference type="ARBA" id="ARBA00022777"/>
    </source>
</evidence>
<dbReference type="AlphaFoldDB" id="A0A2T6ASR4"/>
<dbReference type="SMART" id="SM00387">
    <property type="entry name" value="HATPase_c"/>
    <property type="match status" value="1"/>
</dbReference>
<dbReference type="Gene3D" id="3.40.50.2300">
    <property type="match status" value="1"/>
</dbReference>
<evidence type="ECO:0000256" key="10">
    <source>
        <dbReference type="ARBA" id="ARBA00022989"/>
    </source>
</evidence>
<dbReference type="GO" id="GO:0016020">
    <property type="term" value="C:membrane"/>
    <property type="evidence" value="ECO:0007669"/>
    <property type="project" value="UniProtKB-SubCell"/>
</dbReference>
<dbReference type="SMART" id="SM00388">
    <property type="entry name" value="HisKA"/>
    <property type="match status" value="1"/>
</dbReference>
<dbReference type="Pfam" id="PF02518">
    <property type="entry name" value="HATPase_c"/>
    <property type="match status" value="1"/>
</dbReference>
<gene>
    <name evidence="17" type="ORF">C8N34_11595</name>
</gene>
<dbReference type="InterPro" id="IPR036097">
    <property type="entry name" value="HisK_dim/P_sf"/>
</dbReference>
<dbReference type="Gene3D" id="1.10.287.130">
    <property type="match status" value="1"/>
</dbReference>
<dbReference type="Pfam" id="PF00512">
    <property type="entry name" value="HisKA"/>
    <property type="match status" value="1"/>
</dbReference>
<evidence type="ECO:0000256" key="13">
    <source>
        <dbReference type="PROSITE-ProRule" id="PRU00169"/>
    </source>
</evidence>
<keyword evidence="6" id="KW-0812">Transmembrane</keyword>
<keyword evidence="18" id="KW-1185">Reference proteome</keyword>
<dbReference type="SMART" id="SM00448">
    <property type="entry name" value="REC"/>
    <property type="match status" value="1"/>
</dbReference>
<evidence type="ECO:0000256" key="11">
    <source>
        <dbReference type="ARBA" id="ARBA00023012"/>
    </source>
</evidence>
<dbReference type="InterPro" id="IPR001789">
    <property type="entry name" value="Sig_transdc_resp-reg_receiver"/>
</dbReference>
<dbReference type="PANTHER" id="PTHR45339">
    <property type="entry name" value="HYBRID SIGNAL TRANSDUCTION HISTIDINE KINASE J"/>
    <property type="match status" value="1"/>
</dbReference>
<evidence type="ECO:0000256" key="14">
    <source>
        <dbReference type="SAM" id="Coils"/>
    </source>
</evidence>
<dbReference type="InterPro" id="IPR036890">
    <property type="entry name" value="HATPase_C_sf"/>
</dbReference>
<dbReference type="FunFam" id="3.30.565.10:FF:000010">
    <property type="entry name" value="Sensor histidine kinase RcsC"/>
    <property type="match status" value="1"/>
</dbReference>
<dbReference type="RefSeq" id="WP_108130163.1">
    <property type="nucleotide sequence ID" value="NZ_QBKP01000015.1"/>
</dbReference>
<evidence type="ECO:0000256" key="2">
    <source>
        <dbReference type="ARBA" id="ARBA00004370"/>
    </source>
</evidence>
<evidence type="ECO:0000256" key="1">
    <source>
        <dbReference type="ARBA" id="ARBA00000085"/>
    </source>
</evidence>
<dbReference type="InterPro" id="IPR003661">
    <property type="entry name" value="HisK_dim/P_dom"/>
</dbReference>
<evidence type="ECO:0000313" key="17">
    <source>
        <dbReference type="EMBL" id="PTX46840.1"/>
    </source>
</evidence>
<evidence type="ECO:0000256" key="7">
    <source>
        <dbReference type="ARBA" id="ARBA00022741"/>
    </source>
</evidence>
<keyword evidence="5" id="KW-0808">Transferase</keyword>
<dbReference type="SUPFAM" id="SSF52172">
    <property type="entry name" value="CheY-like"/>
    <property type="match status" value="1"/>
</dbReference>
<dbReference type="PROSITE" id="PS50110">
    <property type="entry name" value="RESPONSE_REGULATORY"/>
    <property type="match status" value="1"/>
</dbReference>
<reference evidence="17 18" key="1">
    <citation type="submission" date="2018-04" db="EMBL/GenBank/DDBJ databases">
        <title>Genomic Encyclopedia of Archaeal and Bacterial Type Strains, Phase II (KMG-II): from individual species to whole genera.</title>
        <authorList>
            <person name="Goeker M."/>
        </authorList>
    </citation>
    <scope>NUCLEOTIDE SEQUENCE [LARGE SCALE GENOMIC DNA]</scope>
    <source>
        <strain evidence="17 18">DSM 21823</strain>
    </source>
</reference>
<evidence type="ECO:0000256" key="9">
    <source>
        <dbReference type="ARBA" id="ARBA00022840"/>
    </source>
</evidence>
<dbReference type="Gene3D" id="3.30.565.10">
    <property type="entry name" value="Histidine kinase-like ATPase, C-terminal domain"/>
    <property type="match status" value="1"/>
</dbReference>
<evidence type="ECO:0000259" key="15">
    <source>
        <dbReference type="PROSITE" id="PS50109"/>
    </source>
</evidence>
<proteinExistence type="predicted"/>
<dbReference type="Pfam" id="PF00072">
    <property type="entry name" value="Response_reg"/>
    <property type="match status" value="1"/>
</dbReference>
<dbReference type="PANTHER" id="PTHR45339:SF1">
    <property type="entry name" value="HYBRID SIGNAL TRANSDUCTION HISTIDINE KINASE J"/>
    <property type="match status" value="1"/>
</dbReference>
<evidence type="ECO:0000259" key="16">
    <source>
        <dbReference type="PROSITE" id="PS50110"/>
    </source>
</evidence>
<feature type="coiled-coil region" evidence="14">
    <location>
        <begin position="15"/>
        <end position="67"/>
    </location>
</feature>
<dbReference type="Proteomes" id="UP000244224">
    <property type="component" value="Unassembled WGS sequence"/>
</dbReference>
<evidence type="ECO:0000256" key="4">
    <source>
        <dbReference type="ARBA" id="ARBA00022553"/>
    </source>
</evidence>
<dbReference type="InterPro" id="IPR004358">
    <property type="entry name" value="Sig_transdc_His_kin-like_C"/>
</dbReference>
<dbReference type="FunFam" id="1.10.287.130:FF:000004">
    <property type="entry name" value="Ethylene receptor 1"/>
    <property type="match status" value="1"/>
</dbReference>
<feature type="modified residue" description="4-aspartylphosphate" evidence="13">
    <location>
        <position position="372"/>
    </location>
</feature>
<keyword evidence="7" id="KW-0547">Nucleotide-binding</keyword>
<keyword evidence="8 17" id="KW-0418">Kinase</keyword>
<dbReference type="InterPro" id="IPR011006">
    <property type="entry name" value="CheY-like_superfamily"/>
</dbReference>
<keyword evidence="9" id="KW-0067">ATP-binding</keyword>
<evidence type="ECO:0000313" key="18">
    <source>
        <dbReference type="Proteomes" id="UP000244224"/>
    </source>
</evidence>
<dbReference type="PRINTS" id="PR00344">
    <property type="entry name" value="BCTRLSENSOR"/>
</dbReference>
<feature type="domain" description="Histidine kinase" evidence="15">
    <location>
        <begin position="81"/>
        <end position="298"/>
    </location>
</feature>
<comment type="catalytic activity">
    <reaction evidence="1">
        <text>ATP + protein L-histidine = ADP + protein N-phospho-L-histidine.</text>
        <dbReference type="EC" id="2.7.13.3"/>
    </reaction>
</comment>
<dbReference type="InterPro" id="IPR005467">
    <property type="entry name" value="His_kinase_dom"/>
</dbReference>
<dbReference type="GO" id="GO:0005524">
    <property type="term" value="F:ATP binding"/>
    <property type="evidence" value="ECO:0007669"/>
    <property type="project" value="UniProtKB-KW"/>
</dbReference>
<protein>
    <recommendedName>
        <fullName evidence="3">histidine kinase</fullName>
        <ecNumber evidence="3">2.7.13.3</ecNumber>
    </recommendedName>
</protein>
<keyword evidence="12" id="KW-0472">Membrane</keyword>
<keyword evidence="11" id="KW-0902">Two-component regulatory system</keyword>
<evidence type="ECO:0000256" key="5">
    <source>
        <dbReference type="ARBA" id="ARBA00022679"/>
    </source>
</evidence>
<dbReference type="CDD" id="cd17546">
    <property type="entry name" value="REC_hyHK_CKI1_RcsC-like"/>
    <property type="match status" value="1"/>
</dbReference>
<keyword evidence="10" id="KW-1133">Transmembrane helix</keyword>
<sequence>MTVLPPPDQVSRRRYDRERRAREEAEALLEQKSRELYEANCALEGQARNLETEVRLRTADLERARQQAEAANAAKSLFLANMSHEIRTPLNGVLGMAELLEPLIDPPEQRAMVATIRESGETLLRVLNDILDLSKIDAGHMELETSAFRPADVVARVEALYSLRAQEKGLSFAILASADAARLRLGDPHRMAQILHNLLGNAIKFTETGEIRVLMTCPPGRPVTLDVTDTGIGMTANQLARMFEDFQQADPTITRRFGGTGLGMAIVKKLVGMMGGEVSAQSQPGFGTRIRVTLPLPEAEDMPMVPPEPAPPDLPLDLLPGLKVLAADDNATNRKILAAMLAPCGISVELVCDGRQAIARASEKRFDLILLDISMPVVDGVTALRAIREAERASGWPAVPALAITANAMRHQVEAYAAQGFAGHVAKPFSRQRLLAALCQIAARDG</sequence>
<name>A0A2T6ASR4_9RHOB</name>
<dbReference type="CDD" id="cd00082">
    <property type="entry name" value="HisKA"/>
    <property type="match status" value="1"/>
</dbReference>
<dbReference type="CDD" id="cd16922">
    <property type="entry name" value="HATPase_EvgS-ArcB-TorS-like"/>
    <property type="match status" value="1"/>
</dbReference>
<dbReference type="PROSITE" id="PS50109">
    <property type="entry name" value="HIS_KIN"/>
    <property type="match status" value="1"/>
</dbReference>
<dbReference type="EMBL" id="QBKP01000015">
    <property type="protein sequence ID" value="PTX46840.1"/>
    <property type="molecule type" value="Genomic_DNA"/>
</dbReference>
<dbReference type="GO" id="GO:0000155">
    <property type="term" value="F:phosphorelay sensor kinase activity"/>
    <property type="evidence" value="ECO:0007669"/>
    <property type="project" value="InterPro"/>
</dbReference>
<dbReference type="EC" id="2.7.13.3" evidence="3"/>
<feature type="domain" description="Response regulatory" evidence="16">
    <location>
        <begin position="323"/>
        <end position="442"/>
    </location>
</feature>
<comment type="caution">
    <text evidence="17">The sequence shown here is derived from an EMBL/GenBank/DDBJ whole genome shotgun (WGS) entry which is preliminary data.</text>
</comment>
<keyword evidence="14" id="KW-0175">Coiled coil</keyword>